<keyword evidence="1" id="KW-0472">Membrane</keyword>
<keyword evidence="3" id="KW-1185">Reference proteome</keyword>
<dbReference type="EMBL" id="JMIY01000002">
    <property type="protein sequence ID" value="KCZ72413.1"/>
    <property type="molecule type" value="Genomic_DNA"/>
</dbReference>
<feature type="transmembrane region" description="Helical" evidence="1">
    <location>
        <begin position="88"/>
        <end position="109"/>
    </location>
</feature>
<gene>
    <name evidence="2" type="ORF">ANME2D_00840</name>
</gene>
<protein>
    <submittedName>
        <fullName evidence="2">Uncharacterized protein</fullName>
    </submittedName>
</protein>
<evidence type="ECO:0000256" key="1">
    <source>
        <dbReference type="SAM" id="Phobius"/>
    </source>
</evidence>
<comment type="caution">
    <text evidence="2">The sequence shown here is derived from an EMBL/GenBank/DDBJ whole genome shotgun (WGS) entry which is preliminary data.</text>
</comment>
<feature type="transmembrane region" description="Helical" evidence="1">
    <location>
        <begin position="6"/>
        <end position="25"/>
    </location>
</feature>
<proteinExistence type="predicted"/>
<dbReference type="Proteomes" id="UP000027153">
    <property type="component" value="Unassembled WGS sequence"/>
</dbReference>
<evidence type="ECO:0000313" key="3">
    <source>
        <dbReference type="Proteomes" id="UP000027153"/>
    </source>
</evidence>
<keyword evidence="1" id="KW-1133">Transmembrane helix</keyword>
<reference evidence="2 3" key="1">
    <citation type="journal article" date="2013" name="Nature">
        <title>Anaerobic oxidation of methane coupled to nitrate reduction in a novel archaeal lineage.</title>
        <authorList>
            <person name="Haroon M.F."/>
            <person name="Hu S."/>
            <person name="Shi Y."/>
            <person name="Imelfort M."/>
            <person name="Keller J."/>
            <person name="Hugenholtz P."/>
            <person name="Yuan Z."/>
            <person name="Tyson G.W."/>
        </authorList>
    </citation>
    <scope>NUCLEOTIDE SEQUENCE [LARGE SCALE GENOMIC DNA]</scope>
    <source>
        <strain evidence="2 3">ANME-2d</strain>
    </source>
</reference>
<name>A0A062V790_9EURY</name>
<evidence type="ECO:0000313" key="2">
    <source>
        <dbReference type="EMBL" id="KCZ72413.1"/>
    </source>
</evidence>
<feature type="transmembrane region" description="Helical" evidence="1">
    <location>
        <begin position="53"/>
        <end position="76"/>
    </location>
</feature>
<accession>A0A062V790</accession>
<organism evidence="2 3">
    <name type="scientific">Candidatus Methanoperedens nitratireducens</name>
    <dbReference type="NCBI Taxonomy" id="1392998"/>
    <lineage>
        <taxon>Archaea</taxon>
        <taxon>Methanobacteriati</taxon>
        <taxon>Methanobacteriota</taxon>
        <taxon>Stenosarchaea group</taxon>
        <taxon>Methanomicrobia</taxon>
        <taxon>Methanosarcinales</taxon>
        <taxon>ANME-2 cluster</taxon>
        <taxon>Candidatus Methanoperedentaceae</taxon>
        <taxon>Candidatus Methanoperedens</taxon>
    </lineage>
</organism>
<dbReference type="OrthoDB" id="376844at2157"/>
<keyword evidence="1" id="KW-0812">Transmembrane</keyword>
<sequence length="112" mass="13002">MEKTIITGASVIFSLTGLYFVVRIWQKWKNTDIDVLKARVFLNKKFLEKNWKYVFLSGASLAAHQSIDFLLSINYITSTGWIDKLSGFLELMALVFLVILAYGWFRVIYPQK</sequence>
<dbReference type="RefSeq" id="WP_048089334.1">
    <property type="nucleotide sequence ID" value="NZ_JMIY01000002.1"/>
</dbReference>
<dbReference type="AlphaFoldDB" id="A0A062V790"/>